<evidence type="ECO:0000259" key="9">
    <source>
        <dbReference type="Pfam" id="PF02223"/>
    </source>
</evidence>
<dbReference type="CDD" id="cd01672">
    <property type="entry name" value="TMPK"/>
    <property type="match status" value="1"/>
</dbReference>
<comment type="caution">
    <text evidence="8">Lacks conserved residue(s) required for the propagation of feature annotation.</text>
</comment>
<dbReference type="GO" id="GO:0006233">
    <property type="term" value="P:dTDP biosynthetic process"/>
    <property type="evidence" value="ECO:0007669"/>
    <property type="project" value="InterPro"/>
</dbReference>
<reference evidence="10 11" key="1">
    <citation type="journal article" date="2016" name="Nat. Commun.">
        <title>Thousands of microbial genomes shed light on interconnected biogeochemical processes in an aquifer system.</title>
        <authorList>
            <person name="Anantharaman K."/>
            <person name="Brown C.T."/>
            <person name="Hug L.A."/>
            <person name="Sharon I."/>
            <person name="Castelle C.J."/>
            <person name="Probst A.J."/>
            <person name="Thomas B.C."/>
            <person name="Singh A."/>
            <person name="Wilkins M.J."/>
            <person name="Karaoz U."/>
            <person name="Brodie E.L."/>
            <person name="Williams K.H."/>
            <person name="Hubbard S.S."/>
            <person name="Banfield J.F."/>
        </authorList>
    </citation>
    <scope>NUCLEOTIDE SEQUENCE [LARGE SCALE GENOMIC DNA]</scope>
</reference>
<dbReference type="HAMAP" id="MF_00165">
    <property type="entry name" value="Thymidylate_kinase"/>
    <property type="match status" value="1"/>
</dbReference>
<dbReference type="InterPro" id="IPR027417">
    <property type="entry name" value="P-loop_NTPase"/>
</dbReference>
<evidence type="ECO:0000256" key="3">
    <source>
        <dbReference type="ARBA" id="ARBA00022727"/>
    </source>
</evidence>
<dbReference type="AlphaFoldDB" id="A0A1F7GIG5"/>
<evidence type="ECO:0000256" key="5">
    <source>
        <dbReference type="ARBA" id="ARBA00022777"/>
    </source>
</evidence>
<comment type="catalytic activity">
    <reaction evidence="7 8">
        <text>dTMP + ATP = dTDP + ADP</text>
        <dbReference type="Rhea" id="RHEA:13517"/>
        <dbReference type="ChEBI" id="CHEBI:30616"/>
        <dbReference type="ChEBI" id="CHEBI:58369"/>
        <dbReference type="ChEBI" id="CHEBI:63528"/>
        <dbReference type="ChEBI" id="CHEBI:456216"/>
        <dbReference type="EC" id="2.7.4.9"/>
    </reaction>
</comment>
<dbReference type="InterPro" id="IPR018095">
    <property type="entry name" value="Thymidylate_kin_CS"/>
</dbReference>
<proteinExistence type="inferred from homology"/>
<dbReference type="EMBL" id="MFZH01000027">
    <property type="protein sequence ID" value="OGK18743.1"/>
    <property type="molecule type" value="Genomic_DNA"/>
</dbReference>
<dbReference type="PROSITE" id="PS01331">
    <property type="entry name" value="THYMIDYLATE_KINASE"/>
    <property type="match status" value="1"/>
</dbReference>
<comment type="function">
    <text evidence="8">Phosphorylation of dTMP to form dTDP in both de novo and salvage pathways of dTTP synthesis.</text>
</comment>
<evidence type="ECO:0000256" key="6">
    <source>
        <dbReference type="ARBA" id="ARBA00022840"/>
    </source>
</evidence>
<comment type="similarity">
    <text evidence="1 8">Belongs to the thymidylate kinase family.</text>
</comment>
<dbReference type="NCBIfam" id="TIGR00041">
    <property type="entry name" value="DTMP_kinase"/>
    <property type="match status" value="1"/>
</dbReference>
<accession>A0A1F7GIG5</accession>
<dbReference type="Proteomes" id="UP000176850">
    <property type="component" value="Unassembled WGS sequence"/>
</dbReference>
<evidence type="ECO:0000313" key="11">
    <source>
        <dbReference type="Proteomes" id="UP000176850"/>
    </source>
</evidence>
<dbReference type="GO" id="GO:0006235">
    <property type="term" value="P:dTTP biosynthetic process"/>
    <property type="evidence" value="ECO:0007669"/>
    <property type="project" value="UniProtKB-UniRule"/>
</dbReference>
<dbReference type="InterPro" id="IPR039430">
    <property type="entry name" value="Thymidylate_kin-like_dom"/>
</dbReference>
<dbReference type="GO" id="GO:0004798">
    <property type="term" value="F:dTMP kinase activity"/>
    <property type="evidence" value="ECO:0007669"/>
    <property type="project" value="UniProtKB-UniRule"/>
</dbReference>
<dbReference type="Pfam" id="PF02223">
    <property type="entry name" value="Thymidylate_kin"/>
    <property type="match status" value="1"/>
</dbReference>
<feature type="domain" description="Thymidylate kinase-like" evidence="9">
    <location>
        <begin position="7"/>
        <end position="210"/>
    </location>
</feature>
<dbReference type="GO" id="GO:0006227">
    <property type="term" value="P:dUDP biosynthetic process"/>
    <property type="evidence" value="ECO:0007669"/>
    <property type="project" value="TreeGrafter"/>
</dbReference>
<evidence type="ECO:0000256" key="4">
    <source>
        <dbReference type="ARBA" id="ARBA00022741"/>
    </source>
</evidence>
<gene>
    <name evidence="8" type="primary">tmk</name>
    <name evidence="10" type="ORF">A2799_01945</name>
</gene>
<keyword evidence="6 8" id="KW-0067">ATP-binding</keyword>
<dbReference type="EC" id="2.7.4.9" evidence="8"/>
<organism evidence="10 11">
    <name type="scientific">Candidatus Roizmanbacteria bacterium RIFCSPHIGHO2_01_FULL_39_24</name>
    <dbReference type="NCBI Taxonomy" id="1802032"/>
    <lineage>
        <taxon>Bacteria</taxon>
        <taxon>Candidatus Roizmaniibacteriota</taxon>
    </lineage>
</organism>
<keyword evidence="4 8" id="KW-0547">Nucleotide-binding</keyword>
<evidence type="ECO:0000256" key="8">
    <source>
        <dbReference type="HAMAP-Rule" id="MF_00165"/>
    </source>
</evidence>
<dbReference type="InterPro" id="IPR018094">
    <property type="entry name" value="Thymidylate_kinase"/>
</dbReference>
<protein>
    <recommendedName>
        <fullName evidence="8">Thymidylate kinase</fullName>
        <ecNumber evidence="8">2.7.4.9</ecNumber>
    </recommendedName>
    <alternativeName>
        <fullName evidence="8">dTMP kinase</fullName>
    </alternativeName>
</protein>
<dbReference type="GO" id="GO:0005524">
    <property type="term" value="F:ATP binding"/>
    <property type="evidence" value="ECO:0007669"/>
    <property type="project" value="UniProtKB-UniRule"/>
</dbReference>
<keyword evidence="3 8" id="KW-0545">Nucleotide biosynthesis</keyword>
<evidence type="ECO:0000313" key="10">
    <source>
        <dbReference type="EMBL" id="OGK18743.1"/>
    </source>
</evidence>
<comment type="caution">
    <text evidence="10">The sequence shown here is derived from an EMBL/GenBank/DDBJ whole genome shotgun (WGS) entry which is preliminary data.</text>
</comment>
<dbReference type="Gene3D" id="3.40.50.300">
    <property type="entry name" value="P-loop containing nucleotide triphosphate hydrolases"/>
    <property type="match status" value="1"/>
</dbReference>
<dbReference type="SUPFAM" id="SSF52540">
    <property type="entry name" value="P-loop containing nucleoside triphosphate hydrolases"/>
    <property type="match status" value="1"/>
</dbReference>
<dbReference type="GO" id="GO:0005829">
    <property type="term" value="C:cytosol"/>
    <property type="evidence" value="ECO:0007669"/>
    <property type="project" value="TreeGrafter"/>
</dbReference>
<keyword evidence="5 8" id="KW-0418">Kinase</keyword>
<dbReference type="PANTHER" id="PTHR10344">
    <property type="entry name" value="THYMIDYLATE KINASE"/>
    <property type="match status" value="1"/>
</dbReference>
<keyword evidence="2 8" id="KW-0808">Transferase</keyword>
<dbReference type="PANTHER" id="PTHR10344:SF4">
    <property type="entry name" value="UMP-CMP KINASE 2, MITOCHONDRIAL"/>
    <property type="match status" value="1"/>
</dbReference>
<evidence type="ECO:0000256" key="2">
    <source>
        <dbReference type="ARBA" id="ARBA00022679"/>
    </source>
</evidence>
<name>A0A1F7GIG5_9BACT</name>
<sequence>MGYLITIEGGEYVGKTSVAIPAVLSFFKQAGYDAITSREPGGTPKGEAIRAEIFTKLKKGASQLQLAKLFNKARKIHINEIIKPYLGSLKEKKAVVILDRYLDSTRVYQGLEGGVDLKTIHDLEKRYVGSFFPDLTIILYFPEKIFEKTLVARMKGDLASRDYTEWDKSSTADHLKRQRKYLSLPKLAKKLHENRQFALIDASKSPKDVAKLCIDSCKALL</sequence>
<evidence type="ECO:0000256" key="1">
    <source>
        <dbReference type="ARBA" id="ARBA00009776"/>
    </source>
</evidence>
<evidence type="ECO:0000256" key="7">
    <source>
        <dbReference type="ARBA" id="ARBA00048743"/>
    </source>
</evidence>